<sequence length="161" mass="17364">MAVFTVTLVLLSACSKGHKGDEADPVNQPPKVMAQAFTTQTEVVIEDRLAAEDPEGQALSFTLVQTPLSGQLFLADDGVFTYLPNEEVTGSDSFVFSVSDGVNPAVTARGNITIEALMVNFSSFSRNALNQQADDVPLSLNGRTFTDDVDSADFYQDLFLF</sequence>
<proteinExistence type="predicted"/>
<name>A0AAE9Z7Q1_9GAMM</name>
<reference evidence="1 2" key="1">
    <citation type="journal article" date="2015" name="Genome Announc.">
        <title>Draft Genome Sequences of Marine Isolates of Thalassomonas viridans and Thalassomonas actiniarum.</title>
        <authorList>
            <person name="Olonade I."/>
            <person name="van Zyl L.J."/>
            <person name="Trindade M."/>
        </authorList>
    </citation>
    <scope>NUCLEOTIDE SEQUENCE [LARGE SCALE GENOMIC DNA]</scope>
    <source>
        <strain evidence="1 2">XOM25</strain>
    </source>
</reference>
<dbReference type="AlphaFoldDB" id="A0AAE9Z7Q1"/>
<accession>A0AAE9Z7Q1</accession>
<dbReference type="Gene3D" id="2.60.40.2810">
    <property type="match status" value="1"/>
</dbReference>
<evidence type="ECO:0000313" key="2">
    <source>
        <dbReference type="Proteomes" id="UP000032352"/>
    </source>
</evidence>
<organism evidence="1 2">
    <name type="scientific">Thalassomonas viridans</name>
    <dbReference type="NCBI Taxonomy" id="137584"/>
    <lineage>
        <taxon>Bacteria</taxon>
        <taxon>Pseudomonadati</taxon>
        <taxon>Pseudomonadota</taxon>
        <taxon>Gammaproteobacteria</taxon>
        <taxon>Alteromonadales</taxon>
        <taxon>Colwelliaceae</taxon>
        <taxon>Thalassomonas</taxon>
    </lineage>
</organism>
<dbReference type="Pfam" id="PF17963">
    <property type="entry name" value="Big_9"/>
    <property type="match status" value="1"/>
</dbReference>
<dbReference type="KEGG" id="tvd:SG34_014660"/>
<keyword evidence="2" id="KW-1185">Reference proteome</keyword>
<gene>
    <name evidence="1" type="ORF">SG34_014660</name>
</gene>
<reference evidence="1 2" key="2">
    <citation type="journal article" date="2022" name="Mar. Drugs">
        <title>Bioassay-Guided Fractionation Leads to the Detection of Cholic Acid Generated by the Rare Thalassomonas sp.</title>
        <authorList>
            <person name="Pheiffer F."/>
            <person name="Schneider Y.K."/>
            <person name="Hansen E.H."/>
            <person name="Andersen J.H."/>
            <person name="Isaksson J."/>
            <person name="Busche T."/>
            <person name="R C."/>
            <person name="Kalinowski J."/>
            <person name="Zyl L.V."/>
            <person name="Trindade M."/>
        </authorList>
    </citation>
    <scope>NUCLEOTIDE SEQUENCE [LARGE SCALE GENOMIC DNA]</scope>
    <source>
        <strain evidence="1 2">XOM25</strain>
    </source>
</reference>
<dbReference type="EMBL" id="CP059733">
    <property type="protein sequence ID" value="WDE08256.1"/>
    <property type="molecule type" value="Genomic_DNA"/>
</dbReference>
<dbReference type="Proteomes" id="UP000032352">
    <property type="component" value="Chromosome"/>
</dbReference>
<evidence type="ECO:0000313" key="1">
    <source>
        <dbReference type="EMBL" id="WDE08256.1"/>
    </source>
</evidence>
<protein>
    <submittedName>
        <fullName evidence="1">Ig-like domain-containing protein</fullName>
    </submittedName>
</protein>